<reference evidence="1 2" key="1">
    <citation type="submission" date="2019-01" db="EMBL/GenBank/DDBJ databases">
        <authorList>
            <person name="Chen W.-M."/>
        </authorList>
    </citation>
    <scope>NUCLEOTIDE SEQUENCE [LARGE SCALE GENOMIC DNA]</scope>
    <source>
        <strain evidence="1 2">TER-1</strain>
    </source>
</reference>
<name>A0A3S2VDG8_9HYPH</name>
<evidence type="ECO:0000313" key="1">
    <source>
        <dbReference type="EMBL" id="RVU21903.1"/>
    </source>
</evidence>
<dbReference type="OrthoDB" id="7996399at2"/>
<sequence length="145" mass="15633">MGLLQDALTRFGRVVKSYAGDTAFLHAACSAAANVILADAEIDEDEIEIALTDLGNNPILHKSYGVLKLEQELYEAIARAKSRAGRMENVRYVAAIADRPLEQRQDIFLIAADVADQGGGINALEHKVLDELAETLGLEKATLLG</sequence>
<evidence type="ECO:0000313" key="2">
    <source>
        <dbReference type="Proteomes" id="UP000286997"/>
    </source>
</evidence>
<accession>A0A3S2VDG8</accession>
<proteinExistence type="predicted"/>
<dbReference type="EMBL" id="SACP01000001">
    <property type="protein sequence ID" value="RVU21903.1"/>
    <property type="molecule type" value="Genomic_DNA"/>
</dbReference>
<dbReference type="Proteomes" id="UP000286997">
    <property type="component" value="Unassembled WGS sequence"/>
</dbReference>
<dbReference type="RefSeq" id="WP_127727145.1">
    <property type="nucleotide sequence ID" value="NZ_SACP01000001.1"/>
</dbReference>
<gene>
    <name evidence="1" type="ORF">EOE48_02335</name>
</gene>
<dbReference type="AlphaFoldDB" id="A0A3S2VDG8"/>
<dbReference type="SUPFAM" id="SSF158682">
    <property type="entry name" value="TerB-like"/>
    <property type="match status" value="1"/>
</dbReference>
<comment type="caution">
    <text evidence="1">The sequence shown here is derived from an EMBL/GenBank/DDBJ whole genome shotgun (WGS) entry which is preliminary data.</text>
</comment>
<dbReference type="InterPro" id="IPR029024">
    <property type="entry name" value="TerB-like"/>
</dbReference>
<dbReference type="CDD" id="cd07176">
    <property type="entry name" value="terB"/>
    <property type="match status" value="1"/>
</dbReference>
<organism evidence="1 2">
    <name type="scientific">Methylobacterium oryzihabitans</name>
    <dbReference type="NCBI Taxonomy" id="2499852"/>
    <lineage>
        <taxon>Bacteria</taxon>
        <taxon>Pseudomonadati</taxon>
        <taxon>Pseudomonadota</taxon>
        <taxon>Alphaproteobacteria</taxon>
        <taxon>Hyphomicrobiales</taxon>
        <taxon>Methylobacteriaceae</taxon>
        <taxon>Methylobacterium</taxon>
    </lineage>
</organism>
<dbReference type="Gene3D" id="1.10.3680.10">
    <property type="entry name" value="TerB-like"/>
    <property type="match status" value="1"/>
</dbReference>
<protein>
    <submittedName>
        <fullName evidence="1">Tellurite resistance protein TerB</fullName>
    </submittedName>
</protein>
<keyword evidence="2" id="KW-1185">Reference proteome</keyword>